<evidence type="ECO:0000256" key="6">
    <source>
        <dbReference type="SAM" id="Phobius"/>
    </source>
</evidence>
<accession>M1HH62</accession>
<dbReference type="GO" id="GO:0005886">
    <property type="term" value="C:plasma membrane"/>
    <property type="evidence" value="ECO:0007669"/>
    <property type="project" value="UniProtKB-SubCell"/>
</dbReference>
<dbReference type="KEGG" id="vg:40525477"/>
<feature type="transmembrane region" description="Helical" evidence="6">
    <location>
        <begin position="546"/>
        <end position="568"/>
    </location>
</feature>
<evidence type="ECO:0000313" key="7">
    <source>
        <dbReference type="EMBL" id="AGE58613.1"/>
    </source>
</evidence>
<dbReference type="Pfam" id="PF13641">
    <property type="entry name" value="Glyco_tranf_2_3"/>
    <property type="match status" value="1"/>
</dbReference>
<feature type="transmembrane region" description="Helical" evidence="6">
    <location>
        <begin position="6"/>
        <end position="29"/>
    </location>
</feature>
<feature type="transmembrane region" description="Helical" evidence="6">
    <location>
        <begin position="74"/>
        <end position="99"/>
    </location>
</feature>
<keyword evidence="2" id="KW-1003">Cell membrane</keyword>
<dbReference type="GO" id="GO:0050501">
    <property type="term" value="F:hyaluronan synthase activity"/>
    <property type="evidence" value="ECO:0007669"/>
    <property type="project" value="TreeGrafter"/>
</dbReference>
<evidence type="ECO:0000256" key="4">
    <source>
        <dbReference type="ARBA" id="ARBA00022679"/>
    </source>
</evidence>
<feature type="transmembrane region" description="Helical" evidence="6">
    <location>
        <begin position="516"/>
        <end position="534"/>
    </location>
</feature>
<keyword evidence="3" id="KW-0328">Glycosyltransferase</keyword>
<organism evidence="7">
    <name type="scientific">Paramecium bursaria Chlorella virus NYs1</name>
    <dbReference type="NCBI Taxonomy" id="83442"/>
    <lineage>
        <taxon>Viruses</taxon>
        <taxon>Varidnaviria</taxon>
        <taxon>Bamfordvirae</taxon>
        <taxon>Nucleocytoviricota</taxon>
        <taxon>Megaviricetes</taxon>
        <taxon>Algavirales</taxon>
        <taxon>Phycodnaviridae</taxon>
        <taxon>Chlorovirus</taxon>
        <taxon>Chlorovirus newyorkense</taxon>
    </lineage>
</organism>
<dbReference type="PANTHER" id="PTHR22913:SF12">
    <property type="entry name" value="MANNURONAN SYNTHASE"/>
    <property type="match status" value="1"/>
</dbReference>
<dbReference type="PANTHER" id="PTHR22913">
    <property type="entry name" value="HYALURONAN SYNTHASE"/>
    <property type="match status" value="1"/>
</dbReference>
<evidence type="ECO:0000256" key="5">
    <source>
        <dbReference type="ARBA" id="ARBA00023136"/>
    </source>
</evidence>
<sequence length="600" mass="69291">MAASFYVIFLFVICHLSFVLYRQVLYIILGRYWSVNKLTMISWYTIISSNLIAIGGASLILAPAITGYILHWNIALSTIWGVSAYGIFVFGFFLAQVLFSELNRKRLRKWISLRPDNWNAVRVAVIIAGYREDPYMFQKCLESVRDSDYGNIARLICVIDGDEDDDMKMADVYKAIYNDNIKKPEIILCESDDKEGERIDSDFSRDICVLQPHRGKRECLYTGFQLAKMDPSVHAVVLIDSDTVLEKDAILEVVYPLACDHEIQAVAGECKIWNTDTLLSILVAWRYYSAFCVERSAQSFFRTVQCVGGPLGAYKIDIIKEIKEPWISQRFLGQKCTYGDDRRLTNEVLMRGKKVVFTPFAVGWSDSPTNVFRYIVQQTRWSKSWCREIWYTLFAAWKHGLSGIWLAFECLYQITYFFLVIYLFSRLAVEADPRAQTATVIVSTMVSLIKCGYFSFRAKDIRAFYFVLYTFVYFFCMIPARVTAMMTLWDIGWGTRGGNVKPSIGTRISLWAKQYLIAYMWWAAVIAAGVYSIIHNWMFDWNSLSYRFALIGICSYIVFIAIVIVIYFTGKITTWNFTKLQKELIEDRVLHDADVDIQNV</sequence>
<keyword evidence="6" id="KW-0812">Transmembrane</keyword>
<comment type="subcellular location">
    <subcellularLocation>
        <location evidence="1">Cell membrane</location>
    </subcellularLocation>
</comment>
<feature type="transmembrane region" description="Helical" evidence="6">
    <location>
        <begin position="404"/>
        <end position="425"/>
    </location>
</feature>
<dbReference type="InterPro" id="IPR029044">
    <property type="entry name" value="Nucleotide-diphossugar_trans"/>
</dbReference>
<evidence type="ECO:0000256" key="3">
    <source>
        <dbReference type="ARBA" id="ARBA00022676"/>
    </source>
</evidence>
<dbReference type="RefSeq" id="YP_009665258.1">
    <property type="nucleotide sequence ID" value="NC_043235.1"/>
</dbReference>
<dbReference type="SUPFAM" id="SSF53448">
    <property type="entry name" value="Nucleotide-diphospho-sugar transferases"/>
    <property type="match status" value="1"/>
</dbReference>
<dbReference type="GO" id="GO:0030213">
    <property type="term" value="P:hyaluronan biosynthetic process"/>
    <property type="evidence" value="ECO:0007669"/>
    <property type="project" value="TreeGrafter"/>
</dbReference>
<protein>
    <submittedName>
        <fullName evidence="7">Hyaluronan synthase</fullName>
    </submittedName>
</protein>
<feature type="transmembrane region" description="Helical" evidence="6">
    <location>
        <begin position="463"/>
        <end position="482"/>
    </location>
</feature>
<dbReference type="EMBL" id="JX997183">
    <property type="protein sequence ID" value="AGE58613.1"/>
    <property type="molecule type" value="Genomic_DNA"/>
</dbReference>
<reference evidence="7" key="1">
    <citation type="submission" date="2012-10" db="EMBL/GenBank/DDBJ databases">
        <title>Towards defining the chloroviruses: a genomic journey through a genus of large DNA viruses.</title>
        <authorList>
            <person name="Jeanniard A."/>
            <person name="Dunigan D.D."/>
            <person name="Gurnon J.R."/>
            <person name="Agarkova I."/>
            <person name="Kang M."/>
            <person name="Vitek J."/>
            <person name="Duncan G."/>
            <person name="McClung O.W."/>
            <person name="Larsen M."/>
            <person name="Claverie J.-M."/>
            <person name="Van Etten J.L."/>
            <person name="Blanc G."/>
        </authorList>
    </citation>
    <scope>NUCLEOTIDE SEQUENCE</scope>
</reference>
<name>M1HH62_9PHYC</name>
<gene>
    <name evidence="7" type="primary">NYs-1_137R</name>
    <name evidence="7" type="ORF">PBCVNYs1_137R</name>
</gene>
<keyword evidence="6" id="KW-1133">Transmembrane helix</keyword>
<proteinExistence type="predicted"/>
<keyword evidence="4" id="KW-0808">Transferase</keyword>
<dbReference type="GO" id="GO:0085029">
    <property type="term" value="P:extracellular matrix assembly"/>
    <property type="evidence" value="ECO:0007669"/>
    <property type="project" value="TreeGrafter"/>
</dbReference>
<feature type="transmembrane region" description="Helical" evidence="6">
    <location>
        <begin position="437"/>
        <end position="456"/>
    </location>
</feature>
<evidence type="ECO:0000256" key="2">
    <source>
        <dbReference type="ARBA" id="ARBA00022475"/>
    </source>
</evidence>
<feature type="transmembrane region" description="Helical" evidence="6">
    <location>
        <begin position="41"/>
        <end position="62"/>
    </location>
</feature>
<dbReference type="Gene3D" id="3.90.550.10">
    <property type="entry name" value="Spore Coat Polysaccharide Biosynthesis Protein SpsA, Chain A"/>
    <property type="match status" value="1"/>
</dbReference>
<dbReference type="GeneID" id="40525477"/>
<keyword evidence="5 6" id="KW-0472">Membrane</keyword>
<evidence type="ECO:0000256" key="1">
    <source>
        <dbReference type="ARBA" id="ARBA00004236"/>
    </source>
</evidence>